<comment type="similarity">
    <text evidence="1">Belongs to the LysR transcriptional regulatory family.</text>
</comment>
<dbReference type="SUPFAM" id="SSF53850">
    <property type="entry name" value="Periplasmic binding protein-like II"/>
    <property type="match status" value="1"/>
</dbReference>
<evidence type="ECO:0000313" key="5">
    <source>
        <dbReference type="EMBL" id="MTU42295.1"/>
    </source>
</evidence>
<reference evidence="5 6" key="1">
    <citation type="journal article" date="2019" name="Nat. Med.">
        <title>A library of human gut bacterial isolates paired with longitudinal multiomics data enables mechanistic microbiome research.</title>
        <authorList>
            <person name="Poyet M."/>
            <person name="Groussin M."/>
            <person name="Gibbons S.M."/>
            <person name="Avila-Pacheco J."/>
            <person name="Jiang X."/>
            <person name="Kearney S.M."/>
            <person name="Perrotta A.R."/>
            <person name="Berdy B."/>
            <person name="Zhao S."/>
            <person name="Lieberman T.D."/>
            <person name="Swanson P.K."/>
            <person name="Smith M."/>
            <person name="Roesemann S."/>
            <person name="Alexander J.E."/>
            <person name="Rich S.A."/>
            <person name="Livny J."/>
            <person name="Vlamakis H."/>
            <person name="Clish C."/>
            <person name="Bullock K."/>
            <person name="Deik A."/>
            <person name="Scott J."/>
            <person name="Pierce K.A."/>
            <person name="Xavier R.J."/>
            <person name="Alm E.J."/>
        </authorList>
    </citation>
    <scope>NUCLEOTIDE SEQUENCE [LARGE SCALE GENOMIC DNA]</scope>
    <source>
        <strain evidence="5 6">BIOML-A2</strain>
    </source>
</reference>
<accession>A0A6I3RYN2</accession>
<name>A0A6I3RYN2_9BURK</name>
<dbReference type="Gene3D" id="3.40.190.290">
    <property type="match status" value="1"/>
</dbReference>
<dbReference type="InterPro" id="IPR036388">
    <property type="entry name" value="WH-like_DNA-bd_sf"/>
</dbReference>
<protein>
    <submittedName>
        <fullName evidence="5">LysR family transcriptional regulator</fullName>
    </submittedName>
</protein>
<sequence>MDRLQALEVFMLVAKLGSFTAASRAANLTASRVTHLIQNLEKELGVSLFSRTTRRVSLSSAGQALFEQLDPNLGFITETLQNIKELSNEEPKGTIRISAPVKFGSTFLMKPITVFLKKYPDVRIVLNTTNDPQEIFKGGADIAFVLVTEMPLSGVRHKIGVFSSGIYANLNVMTALSSLTSPEQLRSAELILQEGNASSWNLTGSEGQKYRVSVKKWSFKTDTTQAALIAAKEGLGAALLPIPLGESEKSLTRLLPNWTGVPVEVCAITSSRKISSAARNFIDLAKQEFNREQ</sequence>
<dbReference type="InterPro" id="IPR036390">
    <property type="entry name" value="WH_DNA-bd_sf"/>
</dbReference>
<dbReference type="Proteomes" id="UP000462362">
    <property type="component" value="Unassembled WGS sequence"/>
</dbReference>
<organism evidence="5 6">
    <name type="scientific">Parasutterella excrementihominis</name>
    <dbReference type="NCBI Taxonomy" id="487175"/>
    <lineage>
        <taxon>Bacteria</taxon>
        <taxon>Pseudomonadati</taxon>
        <taxon>Pseudomonadota</taxon>
        <taxon>Betaproteobacteria</taxon>
        <taxon>Burkholderiales</taxon>
        <taxon>Sutterellaceae</taxon>
        <taxon>Parasutterella</taxon>
    </lineage>
</organism>
<evidence type="ECO:0000313" key="6">
    <source>
        <dbReference type="Proteomes" id="UP000462362"/>
    </source>
</evidence>
<dbReference type="SUPFAM" id="SSF46785">
    <property type="entry name" value="Winged helix' DNA-binding domain"/>
    <property type="match status" value="1"/>
</dbReference>
<dbReference type="GO" id="GO:0043565">
    <property type="term" value="F:sequence-specific DNA binding"/>
    <property type="evidence" value="ECO:0007669"/>
    <property type="project" value="TreeGrafter"/>
</dbReference>
<proteinExistence type="inferred from homology"/>
<dbReference type="Pfam" id="PF03466">
    <property type="entry name" value="LysR_substrate"/>
    <property type="match status" value="1"/>
</dbReference>
<dbReference type="InterPro" id="IPR005119">
    <property type="entry name" value="LysR_subst-bd"/>
</dbReference>
<dbReference type="Pfam" id="PF00126">
    <property type="entry name" value="HTH_1"/>
    <property type="match status" value="1"/>
</dbReference>
<evidence type="ECO:0000256" key="1">
    <source>
        <dbReference type="ARBA" id="ARBA00009437"/>
    </source>
</evidence>
<keyword evidence="3" id="KW-0238">DNA-binding</keyword>
<dbReference type="GO" id="GO:0003700">
    <property type="term" value="F:DNA-binding transcription factor activity"/>
    <property type="evidence" value="ECO:0007669"/>
    <property type="project" value="InterPro"/>
</dbReference>
<dbReference type="FunFam" id="1.10.10.10:FF:000001">
    <property type="entry name" value="LysR family transcriptional regulator"/>
    <property type="match status" value="1"/>
</dbReference>
<dbReference type="AlphaFoldDB" id="A0A6I3RYN2"/>
<dbReference type="InterPro" id="IPR000847">
    <property type="entry name" value="LysR_HTH_N"/>
</dbReference>
<dbReference type="InterPro" id="IPR058163">
    <property type="entry name" value="LysR-type_TF_proteobact-type"/>
</dbReference>
<dbReference type="EMBL" id="WNCL01000002">
    <property type="protein sequence ID" value="MTU42295.1"/>
    <property type="molecule type" value="Genomic_DNA"/>
</dbReference>
<evidence type="ECO:0000256" key="2">
    <source>
        <dbReference type="ARBA" id="ARBA00023015"/>
    </source>
</evidence>
<keyword evidence="2" id="KW-0805">Transcription regulation</keyword>
<dbReference type="GO" id="GO:0006351">
    <property type="term" value="P:DNA-templated transcription"/>
    <property type="evidence" value="ECO:0007669"/>
    <property type="project" value="TreeGrafter"/>
</dbReference>
<dbReference type="Gene3D" id="1.10.10.10">
    <property type="entry name" value="Winged helix-like DNA-binding domain superfamily/Winged helix DNA-binding domain"/>
    <property type="match status" value="1"/>
</dbReference>
<evidence type="ECO:0000256" key="3">
    <source>
        <dbReference type="ARBA" id="ARBA00023125"/>
    </source>
</evidence>
<keyword evidence="4" id="KW-0804">Transcription</keyword>
<gene>
    <name evidence="5" type="ORF">GMD42_01390</name>
</gene>
<dbReference type="PROSITE" id="PS50931">
    <property type="entry name" value="HTH_LYSR"/>
    <property type="match status" value="1"/>
</dbReference>
<dbReference type="PANTHER" id="PTHR30537:SF5">
    <property type="entry name" value="HTH-TYPE TRANSCRIPTIONAL ACTIVATOR TTDR-RELATED"/>
    <property type="match status" value="1"/>
</dbReference>
<dbReference type="RefSeq" id="WP_008810935.1">
    <property type="nucleotide sequence ID" value="NZ_CALXOM010000004.1"/>
</dbReference>
<dbReference type="PANTHER" id="PTHR30537">
    <property type="entry name" value="HTH-TYPE TRANSCRIPTIONAL REGULATOR"/>
    <property type="match status" value="1"/>
</dbReference>
<evidence type="ECO:0000256" key="4">
    <source>
        <dbReference type="ARBA" id="ARBA00023163"/>
    </source>
</evidence>
<comment type="caution">
    <text evidence="5">The sequence shown here is derived from an EMBL/GenBank/DDBJ whole genome shotgun (WGS) entry which is preliminary data.</text>
</comment>